<sequence length="1507" mass="166224">MALLVLHVIGFGLSAIVGGRAAILLALRYRPRHKQHRLSLPLQDDSQTDYHDKDGHATPESIRAFSDKAPCTVLLIATATGVCLSVTEIVVRAITSNPAFTWLVWLRIAAWVMLVISLSVVMLEREYTTRFTHGCWVSVGCLAMLAMLTSEAYRYHEADELSASQRFFLLGQICAAIGACIAAASIPRRPDVYRDGTLVDRKSSTSLLKRLSFSWLHVSLSSGQKHLNVQEVPELEYSNRTSTLSDLMREARAAYPSGTSLWKFLCICHRKPLAFQLCLTLIHAVVSFAPQYAILNILQRLENDPNDSWLWLPIIGLGASLIFSALLENWNYYHSSNRIAVRLQEQLSAAIYDKVLSAKTARSTPVAMSNDEGEQGTMNLVAVDAKRVADFSALGFMLCDAPLRIIIAAISIGRLLGLRSLAAGAVVFLLVTAGNIHAVYKYAGTQKALLKSRDKKMATIIEVLQGIRQVKMSALEDKWEGCINGLRDKELESQWQVYIWELLMFVTYNVAPVLVSAACLGTYAIFHEGMPASIAFTSISLLGALTTPLAVLPQILLSATSAQVSLRRIEKFLRSPDQRLQVPSADDVVLDQATLSWTNRHLRGAFKLNDLTLLFPAGALSVVTGPSGSGKSLILAAILNECEFLAGQMRRPPSSAIAFVPQEPCIRSGTVRDNILFGSPFDQDRYQSVVSACALDRDLELMDMKDKTEMGPQGSNLSGGQLWRVSLARALYSSAEILVLDDIFSSIDAQTAQHLYEHALMGSLVQGRTRILATYHLELCLPGAEYVVALDESGLRYAGPRKNLKEMGIFSEMPSAAMREEKPLLSRNTQDIGGCLSEEAPWGGTLLPSEQEQTLLEDRGQVDAARISKWQIRQRIFKLSGAGYRCMILLGLYLLYSGLGVGRGLWMMVWSNNSGPSAGEAEESLEMKSTAVTSDVRWFLSIYLTLAIVSCLVTVARSFLAIRIVLQMSRRLFHRFLDSILRAPLQWLDKLPTGNILNNFSTDFSLIDSRLGYDLNYALGLVVDLLVIVLAASIVNVWLNLLSLGSLLLATYYGRKFIRKIRAVKELESRMRSPILNHLCATVDGIMTIRAYQQQETYRDEMHAHIDRHCRASWSLWLLTRWISMRASTIGAIFTTLGSALVLCTNGVTAATAGFAISFIMRYSAIMSQAIRQYANLEISLNSVERVAGSLDTPKEKYDSPTPVAASWPTEGRLDVSELTVCYTPELPPVLSNLTFSIPPNTRVGVVGRTGAGKSSLAMALFRFLEAQEGSVRVDGVDISTIPLHDLRSRLAIVPQDPVLFSGTIKSNLDPFNEYSNRDLFTALQRVHWTIPDTLLPRATSTARHHDDPEVIGDSDSDSNIPLESLEPHAHLPRNVLNTRVSERGGNFSQGQRQTLCLARAILRRPKILVLDEATSAIDKTTDAVIQASIRAEFGGNYSSVLVIAHRLRTIVDFDRVLVLDAGRIVEDGSPRELIANSEGVFRGLVESSVDREELMEVIAQGDAMST</sequence>
<dbReference type="PROSITE" id="PS50893">
    <property type="entry name" value="ABC_TRANSPORTER_2"/>
    <property type="match status" value="2"/>
</dbReference>
<evidence type="ECO:0000256" key="7">
    <source>
        <dbReference type="ARBA" id="ARBA00022840"/>
    </source>
</evidence>
<dbReference type="GO" id="GO:0005737">
    <property type="term" value="C:cytoplasm"/>
    <property type="evidence" value="ECO:0007669"/>
    <property type="project" value="UniProtKB-ARBA"/>
</dbReference>
<feature type="domain" description="ABC transmembrane type-1" evidence="13">
    <location>
        <begin position="277"/>
        <end position="561"/>
    </location>
</feature>
<comment type="similarity">
    <text evidence="2">Belongs to the ABC transporter superfamily. ABCC family. Conjugate transporter (TC 3.A.1.208) subfamily.</text>
</comment>
<dbReference type="SUPFAM" id="SSF90123">
    <property type="entry name" value="ABC transporter transmembrane region"/>
    <property type="match status" value="2"/>
</dbReference>
<reference evidence="14 15" key="1">
    <citation type="submission" date="2018-02" db="EMBL/GenBank/DDBJ databases">
        <title>The genomes of Aspergillus section Nigri reveals drivers in fungal speciation.</title>
        <authorList>
            <consortium name="DOE Joint Genome Institute"/>
            <person name="Vesth T.C."/>
            <person name="Nybo J."/>
            <person name="Theobald S."/>
            <person name="Brandl J."/>
            <person name="Frisvad J.C."/>
            <person name="Nielsen K.F."/>
            <person name="Lyhne E.K."/>
            <person name="Kogle M.E."/>
            <person name="Kuo A."/>
            <person name="Riley R."/>
            <person name="Clum A."/>
            <person name="Nolan M."/>
            <person name="Lipzen A."/>
            <person name="Salamov A."/>
            <person name="Henrissat B."/>
            <person name="Wiebenga A."/>
            <person name="De vries R.P."/>
            <person name="Grigoriev I.V."/>
            <person name="Mortensen U.H."/>
            <person name="Andersen M.R."/>
            <person name="Baker S.E."/>
        </authorList>
    </citation>
    <scope>NUCLEOTIDE SEQUENCE [LARGE SCALE GENOMIC DNA]</scope>
    <source>
        <strain evidence="14 15">CBS 313.89</strain>
    </source>
</reference>
<evidence type="ECO:0000256" key="3">
    <source>
        <dbReference type="ARBA" id="ARBA00022448"/>
    </source>
</evidence>
<dbReference type="InterPro" id="IPR011527">
    <property type="entry name" value="ABC1_TM_dom"/>
</dbReference>
<evidence type="ECO:0000259" key="12">
    <source>
        <dbReference type="PROSITE" id="PS50893"/>
    </source>
</evidence>
<keyword evidence="7" id="KW-0067">ATP-binding</keyword>
<dbReference type="CDD" id="cd18604">
    <property type="entry name" value="ABC_6TM_VMR1_D2_like"/>
    <property type="match status" value="1"/>
</dbReference>
<dbReference type="RefSeq" id="XP_040802926.1">
    <property type="nucleotide sequence ID" value="XM_040941129.1"/>
</dbReference>
<feature type="transmembrane region" description="Helical" evidence="11">
    <location>
        <begin position="497"/>
        <end position="526"/>
    </location>
</feature>
<dbReference type="GO" id="GO:0005524">
    <property type="term" value="F:ATP binding"/>
    <property type="evidence" value="ECO:0007669"/>
    <property type="project" value="UniProtKB-KW"/>
</dbReference>
<feature type="transmembrane region" description="Helical" evidence="11">
    <location>
        <begin position="942"/>
        <end position="966"/>
    </location>
</feature>
<evidence type="ECO:0000256" key="1">
    <source>
        <dbReference type="ARBA" id="ARBA00004141"/>
    </source>
</evidence>
<dbReference type="InterPro" id="IPR027417">
    <property type="entry name" value="P-loop_NTPase"/>
</dbReference>
<feature type="transmembrane region" description="Helical" evidence="11">
    <location>
        <begin position="1015"/>
        <end position="1032"/>
    </location>
</feature>
<dbReference type="PANTHER" id="PTHR24223">
    <property type="entry name" value="ATP-BINDING CASSETTE SUB-FAMILY C"/>
    <property type="match status" value="1"/>
</dbReference>
<feature type="domain" description="ABC transporter" evidence="12">
    <location>
        <begin position="590"/>
        <end position="817"/>
    </location>
</feature>
<name>A0A8G1W113_9EURO</name>
<dbReference type="Gene3D" id="3.40.50.300">
    <property type="entry name" value="P-loop containing nucleotide triphosphate hydrolases"/>
    <property type="match status" value="2"/>
</dbReference>
<dbReference type="GO" id="GO:0016020">
    <property type="term" value="C:membrane"/>
    <property type="evidence" value="ECO:0007669"/>
    <property type="project" value="UniProtKB-SubCell"/>
</dbReference>
<feature type="region of interest" description="Disordered" evidence="10">
    <location>
        <begin position="1340"/>
        <end position="1359"/>
    </location>
</feature>
<feature type="transmembrane region" description="Helical" evidence="11">
    <location>
        <begin position="167"/>
        <end position="186"/>
    </location>
</feature>
<dbReference type="CDD" id="cd03250">
    <property type="entry name" value="ABCC_MRP_domain1"/>
    <property type="match status" value="1"/>
</dbReference>
<feature type="transmembrane region" description="Helical" evidence="11">
    <location>
        <begin position="100"/>
        <end position="123"/>
    </location>
</feature>
<feature type="transmembrane region" description="Helical" evidence="11">
    <location>
        <begin position="394"/>
        <end position="416"/>
    </location>
</feature>
<dbReference type="CDD" id="cd18596">
    <property type="entry name" value="ABC_6TM_VMR1_D1_like"/>
    <property type="match status" value="1"/>
</dbReference>
<dbReference type="PROSITE" id="PS50929">
    <property type="entry name" value="ABC_TM1F"/>
    <property type="match status" value="2"/>
</dbReference>
<comment type="subcellular location">
    <subcellularLocation>
        <location evidence="1">Membrane</location>
        <topology evidence="1">Multi-pass membrane protein</topology>
    </subcellularLocation>
</comment>
<dbReference type="InterPro" id="IPR036640">
    <property type="entry name" value="ABC1_TM_sf"/>
</dbReference>
<feature type="transmembrane region" description="Helical" evidence="11">
    <location>
        <begin position="532"/>
        <end position="557"/>
    </location>
</feature>
<gene>
    <name evidence="14" type="ORF">BO72DRAFT_374343</name>
</gene>
<evidence type="ECO:0000256" key="8">
    <source>
        <dbReference type="ARBA" id="ARBA00022989"/>
    </source>
</evidence>
<keyword evidence="3" id="KW-0813">Transport</keyword>
<keyword evidence="4 11" id="KW-0812">Transmembrane</keyword>
<feature type="domain" description="ABC transmembrane type-1" evidence="13">
    <location>
        <begin position="888"/>
        <end position="1178"/>
    </location>
</feature>
<feature type="transmembrane region" description="Helical" evidence="11">
    <location>
        <begin position="422"/>
        <end position="443"/>
    </location>
</feature>
<dbReference type="GeneID" id="63858462"/>
<evidence type="ECO:0000313" key="15">
    <source>
        <dbReference type="Proteomes" id="UP000249789"/>
    </source>
</evidence>
<feature type="transmembrane region" description="Helical" evidence="11">
    <location>
        <begin position="73"/>
        <end position="94"/>
    </location>
</feature>
<protein>
    <submittedName>
        <fullName evidence="14">P-loop containing nucleoside triphosphate hydrolase protein</fullName>
    </submittedName>
</protein>
<dbReference type="VEuPathDB" id="FungiDB:BO72DRAFT_374343"/>
<evidence type="ECO:0000256" key="2">
    <source>
        <dbReference type="ARBA" id="ARBA00009726"/>
    </source>
</evidence>
<dbReference type="Pfam" id="PF00005">
    <property type="entry name" value="ABC_tran"/>
    <property type="match status" value="2"/>
</dbReference>
<feature type="transmembrane region" description="Helical" evidence="11">
    <location>
        <begin position="309"/>
        <end position="327"/>
    </location>
</feature>
<dbReference type="OrthoDB" id="6500128at2759"/>
<dbReference type="InterPro" id="IPR003439">
    <property type="entry name" value="ABC_transporter-like_ATP-bd"/>
</dbReference>
<dbReference type="GO" id="GO:0140359">
    <property type="term" value="F:ABC-type transporter activity"/>
    <property type="evidence" value="ECO:0007669"/>
    <property type="project" value="InterPro"/>
</dbReference>
<feature type="transmembrane region" description="Helical" evidence="11">
    <location>
        <begin position="1130"/>
        <end position="1160"/>
    </location>
</feature>
<feature type="transmembrane region" description="Helical" evidence="11">
    <location>
        <begin position="273"/>
        <end position="294"/>
    </location>
</feature>
<dbReference type="SMART" id="SM00382">
    <property type="entry name" value="AAA"/>
    <property type="match status" value="2"/>
</dbReference>
<dbReference type="InterPro" id="IPR003593">
    <property type="entry name" value="AAA+_ATPase"/>
</dbReference>
<evidence type="ECO:0000256" key="9">
    <source>
        <dbReference type="ARBA" id="ARBA00023136"/>
    </source>
</evidence>
<dbReference type="Pfam" id="PF00664">
    <property type="entry name" value="ABC_membrane"/>
    <property type="match status" value="2"/>
</dbReference>
<evidence type="ECO:0000256" key="4">
    <source>
        <dbReference type="ARBA" id="ARBA00022692"/>
    </source>
</evidence>
<keyword evidence="6" id="KW-0547">Nucleotide-binding</keyword>
<organism evidence="14 15">
    <name type="scientific">Aspergillus fijiensis CBS 313.89</name>
    <dbReference type="NCBI Taxonomy" id="1448319"/>
    <lineage>
        <taxon>Eukaryota</taxon>
        <taxon>Fungi</taxon>
        <taxon>Dikarya</taxon>
        <taxon>Ascomycota</taxon>
        <taxon>Pezizomycotina</taxon>
        <taxon>Eurotiomycetes</taxon>
        <taxon>Eurotiomycetidae</taxon>
        <taxon>Eurotiales</taxon>
        <taxon>Aspergillaceae</taxon>
        <taxon>Aspergillus</taxon>
    </lineage>
</organism>
<accession>A0A8G1W113</accession>
<keyword evidence="14" id="KW-0378">Hydrolase</keyword>
<keyword evidence="15" id="KW-1185">Reference proteome</keyword>
<evidence type="ECO:0000256" key="10">
    <source>
        <dbReference type="SAM" id="MobiDB-lite"/>
    </source>
</evidence>
<evidence type="ECO:0000256" key="6">
    <source>
        <dbReference type="ARBA" id="ARBA00022741"/>
    </source>
</evidence>
<dbReference type="FunFam" id="1.20.1560.10:FF:000013">
    <property type="entry name" value="ABC transporter C family member 2"/>
    <property type="match status" value="1"/>
</dbReference>
<dbReference type="PANTHER" id="PTHR24223:SF456">
    <property type="entry name" value="MULTIDRUG RESISTANCE-ASSOCIATED PROTEIN LETHAL(2)03659"/>
    <property type="match status" value="1"/>
</dbReference>
<dbReference type="EMBL" id="KZ824635">
    <property type="protein sequence ID" value="RAK78916.1"/>
    <property type="molecule type" value="Genomic_DNA"/>
</dbReference>
<keyword evidence="8 11" id="KW-1133">Transmembrane helix</keyword>
<feature type="transmembrane region" description="Helical" evidence="11">
    <location>
        <begin position="135"/>
        <end position="155"/>
    </location>
</feature>
<dbReference type="GO" id="GO:0016887">
    <property type="term" value="F:ATP hydrolysis activity"/>
    <property type="evidence" value="ECO:0007669"/>
    <property type="project" value="InterPro"/>
</dbReference>
<feature type="domain" description="ABC transporter" evidence="12">
    <location>
        <begin position="1214"/>
        <end position="1487"/>
    </location>
</feature>
<dbReference type="SUPFAM" id="SSF52540">
    <property type="entry name" value="P-loop containing nucleoside triphosphate hydrolases"/>
    <property type="match status" value="2"/>
</dbReference>
<keyword evidence="9 11" id="KW-0472">Membrane</keyword>
<feature type="transmembrane region" description="Helical" evidence="11">
    <location>
        <begin position="1038"/>
        <end position="1054"/>
    </location>
</feature>
<feature type="transmembrane region" description="Helical" evidence="11">
    <location>
        <begin position="6"/>
        <end position="27"/>
    </location>
</feature>
<evidence type="ECO:0000256" key="11">
    <source>
        <dbReference type="SAM" id="Phobius"/>
    </source>
</evidence>
<dbReference type="CDD" id="cd03244">
    <property type="entry name" value="ABCC_MRP_domain2"/>
    <property type="match status" value="1"/>
</dbReference>
<dbReference type="InterPro" id="IPR050173">
    <property type="entry name" value="ABC_transporter_C-like"/>
</dbReference>
<keyword evidence="5" id="KW-0677">Repeat</keyword>
<dbReference type="Proteomes" id="UP000249789">
    <property type="component" value="Unassembled WGS sequence"/>
</dbReference>
<evidence type="ECO:0000259" key="13">
    <source>
        <dbReference type="PROSITE" id="PS50929"/>
    </source>
</evidence>
<evidence type="ECO:0000256" key="5">
    <source>
        <dbReference type="ARBA" id="ARBA00022737"/>
    </source>
</evidence>
<dbReference type="Gene3D" id="1.20.1560.10">
    <property type="entry name" value="ABC transporter type 1, transmembrane domain"/>
    <property type="match status" value="2"/>
</dbReference>
<evidence type="ECO:0000313" key="14">
    <source>
        <dbReference type="EMBL" id="RAK78916.1"/>
    </source>
</evidence>
<proteinExistence type="inferred from homology"/>